<feature type="transmembrane region" description="Helical" evidence="5">
    <location>
        <begin position="31"/>
        <end position="50"/>
    </location>
</feature>
<comment type="caution">
    <text evidence="7">The sequence shown here is derived from an EMBL/GenBank/DDBJ whole genome shotgun (WGS) entry which is preliminary data.</text>
</comment>
<keyword evidence="2 5" id="KW-0812">Transmembrane</keyword>
<feature type="transmembrane region" description="Helical" evidence="5">
    <location>
        <begin position="292"/>
        <end position="313"/>
    </location>
</feature>
<dbReference type="AlphaFoldDB" id="A0A098VWA5"/>
<evidence type="ECO:0000313" key="8">
    <source>
        <dbReference type="Proteomes" id="UP000029725"/>
    </source>
</evidence>
<name>A0A098VWA5_9MICR</name>
<proteinExistence type="predicted"/>
<accession>A0A098VWA5</accession>
<evidence type="ECO:0000259" key="6">
    <source>
        <dbReference type="Pfam" id="PF12832"/>
    </source>
</evidence>
<evidence type="ECO:0000313" key="7">
    <source>
        <dbReference type="EMBL" id="KGG53164.1"/>
    </source>
</evidence>
<dbReference type="SUPFAM" id="SSF103473">
    <property type="entry name" value="MFS general substrate transporter"/>
    <property type="match status" value="1"/>
</dbReference>
<feature type="transmembrane region" description="Helical" evidence="5">
    <location>
        <begin position="6"/>
        <end position="24"/>
    </location>
</feature>
<keyword evidence="8" id="KW-1185">Reference proteome</keyword>
<reference evidence="7 8" key="1">
    <citation type="submission" date="2014-04" db="EMBL/GenBank/DDBJ databases">
        <title>A new species of microsporidia sheds light on the evolution of extreme parasitism.</title>
        <authorList>
            <person name="Haag K.L."/>
            <person name="James T.Y."/>
            <person name="Larsson R."/>
            <person name="Schaer T.M."/>
            <person name="Refardt D."/>
            <person name="Pombert J.-F."/>
            <person name="Ebert D."/>
        </authorList>
    </citation>
    <scope>NUCLEOTIDE SEQUENCE [LARGE SCALE GENOMIC DNA]</scope>
    <source>
        <strain evidence="7 8">UGP3</strain>
        <tissue evidence="7">Spores</tissue>
    </source>
</reference>
<feature type="domain" description="Major facilitator superfamily associated" evidence="6">
    <location>
        <begin position="6"/>
        <end position="119"/>
    </location>
</feature>
<dbReference type="RefSeq" id="XP_013239600.1">
    <property type="nucleotide sequence ID" value="XM_013384146.1"/>
</dbReference>
<dbReference type="Gene3D" id="1.20.1250.20">
    <property type="entry name" value="MFS general substrate transporter like domains"/>
    <property type="match status" value="1"/>
</dbReference>
<evidence type="ECO:0000256" key="5">
    <source>
        <dbReference type="SAM" id="Phobius"/>
    </source>
</evidence>
<feature type="transmembrane region" description="Helical" evidence="5">
    <location>
        <begin position="200"/>
        <end position="222"/>
    </location>
</feature>
<dbReference type="InterPro" id="IPR024989">
    <property type="entry name" value="MFS_assoc_dom"/>
</dbReference>
<organism evidence="7 8">
    <name type="scientific">Mitosporidium daphniae</name>
    <dbReference type="NCBI Taxonomy" id="1485682"/>
    <lineage>
        <taxon>Eukaryota</taxon>
        <taxon>Fungi</taxon>
        <taxon>Fungi incertae sedis</taxon>
        <taxon>Microsporidia</taxon>
        <taxon>Mitosporidium</taxon>
    </lineage>
</organism>
<comment type="subcellular location">
    <subcellularLocation>
        <location evidence="1">Membrane</location>
        <topology evidence="1">Multi-pass membrane protein</topology>
    </subcellularLocation>
</comment>
<dbReference type="GO" id="GO:0016020">
    <property type="term" value="C:membrane"/>
    <property type="evidence" value="ECO:0007669"/>
    <property type="project" value="UniProtKB-SubCell"/>
</dbReference>
<keyword evidence="4 5" id="KW-0472">Membrane</keyword>
<evidence type="ECO:0000256" key="3">
    <source>
        <dbReference type="ARBA" id="ARBA00022989"/>
    </source>
</evidence>
<evidence type="ECO:0000256" key="4">
    <source>
        <dbReference type="ARBA" id="ARBA00023136"/>
    </source>
</evidence>
<gene>
    <name evidence="7" type="ORF">DI09_108p80</name>
</gene>
<dbReference type="VEuPathDB" id="MicrosporidiaDB:DI09_108p80"/>
<dbReference type="EMBL" id="JMKJ01000009">
    <property type="protein sequence ID" value="KGG53164.1"/>
    <property type="molecule type" value="Genomic_DNA"/>
</dbReference>
<dbReference type="InterPro" id="IPR036259">
    <property type="entry name" value="MFS_trans_sf"/>
</dbReference>
<dbReference type="GeneID" id="25257956"/>
<dbReference type="Proteomes" id="UP000029725">
    <property type="component" value="Unassembled WGS sequence"/>
</dbReference>
<keyword evidence="3 5" id="KW-1133">Transmembrane helix</keyword>
<protein>
    <recommendedName>
        <fullName evidence="6">Major facilitator superfamily associated domain-containing protein</fullName>
    </recommendedName>
</protein>
<evidence type="ECO:0000256" key="1">
    <source>
        <dbReference type="ARBA" id="ARBA00004141"/>
    </source>
</evidence>
<evidence type="ECO:0000256" key="2">
    <source>
        <dbReference type="ARBA" id="ARBA00022692"/>
    </source>
</evidence>
<feature type="transmembrane region" description="Helical" evidence="5">
    <location>
        <begin position="62"/>
        <end position="85"/>
    </location>
</feature>
<sequence length="363" mass="40423">MSPREASATISFAIVVEMLFYLAGAALLRTLGVYPMIALGQIIMVARLWTLFFVPSSSRYEVFVLIELSLGVICGLFHPACVALASKLSLKGKESTCQAIFNGVYNGIGGFAAGIFGSYCLSLKSNILNTSPFRFMLFLVAIICSAWCFSFILLYRNWIKKSLKRGSENDQHMTLARPAVNAQNNMLNFYISDMQVPSPLIKATLICVLFVFFGTVIMYFGIFRDSSISTASDALQNSPQKASSASPAALLTPKAKGSTGASTQLTQANSTEITIPVFSQVVDFLNTNFMKYWSEITIASVSGISGAIILALYQRFIKSSREEHFSIFTILYFFWMFKYSFLYLTIFWTVLMLVFRLFAKIYI</sequence>
<dbReference type="Pfam" id="PF12832">
    <property type="entry name" value="MFS_1_like"/>
    <property type="match status" value="1"/>
</dbReference>
<feature type="transmembrane region" description="Helical" evidence="5">
    <location>
        <begin position="136"/>
        <end position="155"/>
    </location>
</feature>
<dbReference type="HOGENOM" id="CLU_763087_0_0_1"/>
<feature type="transmembrane region" description="Helical" evidence="5">
    <location>
        <begin position="97"/>
        <end position="116"/>
    </location>
</feature>
<feature type="transmembrane region" description="Helical" evidence="5">
    <location>
        <begin position="325"/>
        <end position="358"/>
    </location>
</feature>